<dbReference type="PROSITE" id="PS00184">
    <property type="entry name" value="GARS"/>
    <property type="match status" value="1"/>
</dbReference>
<dbReference type="FunFam" id="3.90.600.10:FF:000001">
    <property type="entry name" value="Trifunctional purine biosynthetic protein adenosine-3"/>
    <property type="match status" value="1"/>
</dbReference>
<proteinExistence type="inferred from homology"/>
<evidence type="ECO:0000256" key="6">
    <source>
        <dbReference type="ARBA" id="ARBA00022723"/>
    </source>
</evidence>
<keyword evidence="5 14" id="KW-0436">Ligase</keyword>
<dbReference type="EMBL" id="LCEW01000060">
    <property type="protein sequence ID" value="KKS78550.1"/>
    <property type="molecule type" value="Genomic_DNA"/>
</dbReference>
<dbReference type="InterPro" id="IPR020562">
    <property type="entry name" value="PRibGlycinamide_synth_N"/>
</dbReference>
<dbReference type="Gene3D" id="3.40.50.20">
    <property type="match status" value="1"/>
</dbReference>
<dbReference type="InterPro" id="IPR020560">
    <property type="entry name" value="PRibGlycinamide_synth_C-dom"/>
</dbReference>
<dbReference type="PANTHER" id="PTHR43472">
    <property type="entry name" value="PHOSPHORIBOSYLAMINE--GLYCINE LIGASE"/>
    <property type="match status" value="1"/>
</dbReference>
<dbReference type="Gene3D" id="3.90.600.10">
    <property type="entry name" value="Phosphoribosylglycinamide synthetase, C-terminal domain"/>
    <property type="match status" value="1"/>
</dbReference>
<evidence type="ECO:0000256" key="4">
    <source>
        <dbReference type="ARBA" id="ARBA00013255"/>
    </source>
</evidence>
<dbReference type="Pfam" id="PF02844">
    <property type="entry name" value="GARS_N"/>
    <property type="match status" value="1"/>
</dbReference>
<dbReference type="HAMAP" id="MF_00138">
    <property type="entry name" value="GARS"/>
    <property type="match status" value="1"/>
</dbReference>
<comment type="caution">
    <text evidence="17">The sequence shown here is derived from an EMBL/GenBank/DDBJ whole genome shotgun (WGS) entry which is preliminary data.</text>
</comment>
<dbReference type="SUPFAM" id="SSF51246">
    <property type="entry name" value="Rudiment single hybrid motif"/>
    <property type="match status" value="1"/>
</dbReference>
<evidence type="ECO:0000256" key="9">
    <source>
        <dbReference type="ARBA" id="ARBA00022840"/>
    </source>
</evidence>
<gene>
    <name evidence="14" type="primary">purD</name>
    <name evidence="17" type="ORF">UV54_C0060G0001</name>
</gene>
<dbReference type="Gene3D" id="3.30.470.20">
    <property type="entry name" value="ATP-grasp fold, B domain"/>
    <property type="match status" value="1"/>
</dbReference>
<keyword evidence="7 15" id="KW-0547">Nucleotide-binding</keyword>
<sequence length="410" mass="44843">MKVLIIGSGGREHALAWKIKQSRQVKKIFIASGNAGTATWGENIEIKANDLTGLLNFAKKEKVDLTVVGPEEPLVLGIVDLFKKHNLEIFGPIKKAARLEGSKIFAKRFMKQFRIPTAEFKAFKNLTKAKNYLKTVNFPIVVKADGLTAGKGVVVAKNFQEAKKALTRRVVIEECLIGQEVSIICLTDGKTILPLLPAQDHKAVGDNDLGPNTGGIGAYAPVPIVGPALINQIKKEILQPVITGMNQIGRPYQGVLYAGLMLTKAGPKVLEFNCRFGDPETQPQMMMLKSNLVKLILACIKGRLKNEPIDFYPGYSVGVVLASKGYPGSYKIGFPITALPKNNRKLQIFQAGTKLEAGKVVTNGGRVLCVTTREKDLAGAIKAAYSQVKKIKFRNKYYRHDIGRKGLLYG</sequence>
<evidence type="ECO:0000256" key="15">
    <source>
        <dbReference type="PROSITE-ProRule" id="PRU00409"/>
    </source>
</evidence>
<dbReference type="EC" id="6.3.4.13" evidence="4 14"/>
<dbReference type="Proteomes" id="UP000034213">
    <property type="component" value="Unassembled WGS sequence"/>
</dbReference>
<accession>A0A0G1BYW1</accession>
<dbReference type="AlphaFoldDB" id="A0A0G1BYW1"/>
<dbReference type="UniPathway" id="UPA00074">
    <property type="reaction ID" value="UER00125"/>
</dbReference>
<dbReference type="PATRIC" id="fig|1618369.3.peg.737"/>
<dbReference type="NCBIfam" id="TIGR00877">
    <property type="entry name" value="purD"/>
    <property type="match status" value="1"/>
</dbReference>
<comment type="catalytic activity">
    <reaction evidence="14">
        <text>5-phospho-beta-D-ribosylamine + glycine + ATP = N(1)-(5-phospho-beta-D-ribosyl)glycinamide + ADP + phosphate + H(+)</text>
        <dbReference type="Rhea" id="RHEA:17453"/>
        <dbReference type="ChEBI" id="CHEBI:15378"/>
        <dbReference type="ChEBI" id="CHEBI:30616"/>
        <dbReference type="ChEBI" id="CHEBI:43474"/>
        <dbReference type="ChEBI" id="CHEBI:57305"/>
        <dbReference type="ChEBI" id="CHEBI:58681"/>
        <dbReference type="ChEBI" id="CHEBI:143788"/>
        <dbReference type="ChEBI" id="CHEBI:456216"/>
        <dbReference type="EC" id="6.3.4.13"/>
    </reaction>
</comment>
<dbReference type="InterPro" id="IPR011054">
    <property type="entry name" value="Rudment_hybrid_motif"/>
</dbReference>
<dbReference type="FunFam" id="3.40.50.20:FF:000006">
    <property type="entry name" value="Phosphoribosylamine--glycine ligase, chloroplastic"/>
    <property type="match status" value="1"/>
</dbReference>
<dbReference type="STRING" id="1618369.UV54_C0060G0001"/>
<evidence type="ECO:0000256" key="8">
    <source>
        <dbReference type="ARBA" id="ARBA00022755"/>
    </source>
</evidence>
<evidence type="ECO:0000256" key="13">
    <source>
        <dbReference type="ARBA" id="ARBA00042864"/>
    </source>
</evidence>
<name>A0A0G1BYW1_9BACT</name>
<dbReference type="PANTHER" id="PTHR43472:SF1">
    <property type="entry name" value="PHOSPHORIBOSYLAMINE--GLYCINE LIGASE, CHLOROPLASTIC"/>
    <property type="match status" value="1"/>
</dbReference>
<dbReference type="SMART" id="SM01210">
    <property type="entry name" value="GARS_C"/>
    <property type="match status" value="1"/>
</dbReference>
<keyword evidence="9 15" id="KW-0067">ATP-binding</keyword>
<evidence type="ECO:0000313" key="17">
    <source>
        <dbReference type="EMBL" id="KKS78550.1"/>
    </source>
</evidence>
<dbReference type="GO" id="GO:0006189">
    <property type="term" value="P:'de novo' IMP biosynthetic process"/>
    <property type="evidence" value="ECO:0007669"/>
    <property type="project" value="UniProtKB-UniRule"/>
</dbReference>
<evidence type="ECO:0000256" key="12">
    <source>
        <dbReference type="ARBA" id="ARBA00042242"/>
    </source>
</evidence>
<comment type="cofactor">
    <cofactor evidence="1">
        <name>Mn(2+)</name>
        <dbReference type="ChEBI" id="CHEBI:29035"/>
    </cofactor>
</comment>
<organism evidence="17 18">
    <name type="scientific">Candidatus Beckwithbacteria bacterium GW2011_GWA2_43_10</name>
    <dbReference type="NCBI Taxonomy" id="1618369"/>
    <lineage>
        <taxon>Bacteria</taxon>
        <taxon>Candidatus Beckwithiibacteriota</taxon>
    </lineage>
</organism>
<dbReference type="SUPFAM" id="SSF56059">
    <property type="entry name" value="Glutathione synthetase ATP-binding domain-like"/>
    <property type="match status" value="1"/>
</dbReference>
<evidence type="ECO:0000256" key="1">
    <source>
        <dbReference type="ARBA" id="ARBA00001936"/>
    </source>
</evidence>
<dbReference type="InterPro" id="IPR011761">
    <property type="entry name" value="ATP-grasp"/>
</dbReference>
<evidence type="ECO:0000256" key="11">
    <source>
        <dbReference type="ARBA" id="ARBA00038345"/>
    </source>
</evidence>
<dbReference type="InterPro" id="IPR037123">
    <property type="entry name" value="PRibGlycinamide_synth_C_sf"/>
</dbReference>
<dbReference type="Pfam" id="PF01071">
    <property type="entry name" value="GARS_A"/>
    <property type="match status" value="1"/>
</dbReference>
<keyword evidence="8 14" id="KW-0658">Purine biosynthesis</keyword>
<dbReference type="GO" id="GO:0004637">
    <property type="term" value="F:phosphoribosylamine-glycine ligase activity"/>
    <property type="evidence" value="ECO:0007669"/>
    <property type="project" value="UniProtKB-UniRule"/>
</dbReference>
<dbReference type="InterPro" id="IPR020561">
    <property type="entry name" value="PRibGlycinamid_synth_ATP-grasp"/>
</dbReference>
<evidence type="ECO:0000256" key="5">
    <source>
        <dbReference type="ARBA" id="ARBA00022598"/>
    </source>
</evidence>
<dbReference type="InterPro" id="IPR020559">
    <property type="entry name" value="PRibGlycinamide_synth_CS"/>
</dbReference>
<protein>
    <recommendedName>
        <fullName evidence="4 14">Phosphoribosylamine--glycine ligase</fullName>
        <ecNumber evidence="4 14">6.3.4.13</ecNumber>
    </recommendedName>
    <alternativeName>
        <fullName evidence="14">GARS</fullName>
    </alternativeName>
    <alternativeName>
        <fullName evidence="12 14">Glycinamide ribonucleotide synthetase</fullName>
    </alternativeName>
    <alternativeName>
        <fullName evidence="13 14">Phosphoribosylglycinamide synthetase</fullName>
    </alternativeName>
</protein>
<dbReference type="InterPro" id="IPR000115">
    <property type="entry name" value="PRibGlycinamide_synth"/>
</dbReference>
<dbReference type="InterPro" id="IPR016185">
    <property type="entry name" value="PreATP-grasp_dom_sf"/>
</dbReference>
<dbReference type="GO" id="GO:0005524">
    <property type="term" value="F:ATP binding"/>
    <property type="evidence" value="ECO:0007669"/>
    <property type="project" value="UniProtKB-UniRule"/>
</dbReference>
<dbReference type="GO" id="GO:0046872">
    <property type="term" value="F:metal ion binding"/>
    <property type="evidence" value="ECO:0007669"/>
    <property type="project" value="UniProtKB-KW"/>
</dbReference>
<evidence type="ECO:0000256" key="14">
    <source>
        <dbReference type="HAMAP-Rule" id="MF_00138"/>
    </source>
</evidence>
<keyword evidence="10" id="KW-0464">Manganese</keyword>
<evidence type="ECO:0000256" key="2">
    <source>
        <dbReference type="ARBA" id="ARBA00001946"/>
    </source>
</evidence>
<dbReference type="FunFam" id="3.30.470.20:FF:000018">
    <property type="entry name" value="Trifunctional purine biosynthetic protein adenosine-3"/>
    <property type="match status" value="1"/>
</dbReference>
<dbReference type="SUPFAM" id="SSF52440">
    <property type="entry name" value="PreATP-grasp domain"/>
    <property type="match status" value="1"/>
</dbReference>
<evidence type="ECO:0000256" key="3">
    <source>
        <dbReference type="ARBA" id="ARBA00005174"/>
    </source>
</evidence>
<dbReference type="InterPro" id="IPR013815">
    <property type="entry name" value="ATP_grasp_subdomain_1"/>
</dbReference>
<evidence type="ECO:0000313" key="18">
    <source>
        <dbReference type="Proteomes" id="UP000034213"/>
    </source>
</evidence>
<reference evidence="17 18" key="1">
    <citation type="journal article" date="2015" name="Nature">
        <title>rRNA introns, odd ribosomes, and small enigmatic genomes across a large radiation of phyla.</title>
        <authorList>
            <person name="Brown C.T."/>
            <person name="Hug L.A."/>
            <person name="Thomas B.C."/>
            <person name="Sharon I."/>
            <person name="Castelle C.J."/>
            <person name="Singh A."/>
            <person name="Wilkins M.J."/>
            <person name="Williams K.H."/>
            <person name="Banfield J.F."/>
        </authorList>
    </citation>
    <scope>NUCLEOTIDE SEQUENCE [LARGE SCALE GENOMIC DNA]</scope>
</reference>
<dbReference type="Gene3D" id="3.30.1490.20">
    <property type="entry name" value="ATP-grasp fold, A domain"/>
    <property type="match status" value="1"/>
</dbReference>
<dbReference type="Pfam" id="PF02843">
    <property type="entry name" value="GARS_C"/>
    <property type="match status" value="1"/>
</dbReference>
<comment type="pathway">
    <text evidence="3 14">Purine metabolism; IMP biosynthesis via de novo pathway; N(1)-(5-phospho-D-ribosyl)glycinamide from 5-phospho-alpha-D-ribose 1-diphosphate: step 2/2.</text>
</comment>
<comment type="similarity">
    <text evidence="11 14">Belongs to the GARS family.</text>
</comment>
<dbReference type="GO" id="GO:0009113">
    <property type="term" value="P:purine nucleobase biosynthetic process"/>
    <property type="evidence" value="ECO:0007669"/>
    <property type="project" value="InterPro"/>
</dbReference>
<feature type="domain" description="ATP-grasp" evidence="16">
    <location>
        <begin position="107"/>
        <end position="301"/>
    </location>
</feature>
<dbReference type="PROSITE" id="PS50975">
    <property type="entry name" value="ATP_GRASP"/>
    <property type="match status" value="1"/>
</dbReference>
<dbReference type="SMART" id="SM01209">
    <property type="entry name" value="GARS_A"/>
    <property type="match status" value="1"/>
</dbReference>
<evidence type="ECO:0000259" key="16">
    <source>
        <dbReference type="PROSITE" id="PS50975"/>
    </source>
</evidence>
<keyword evidence="6" id="KW-0479">Metal-binding</keyword>
<evidence type="ECO:0000256" key="10">
    <source>
        <dbReference type="ARBA" id="ARBA00023211"/>
    </source>
</evidence>
<evidence type="ECO:0000256" key="7">
    <source>
        <dbReference type="ARBA" id="ARBA00022741"/>
    </source>
</evidence>
<comment type="cofactor">
    <cofactor evidence="2">
        <name>Mg(2+)</name>
        <dbReference type="ChEBI" id="CHEBI:18420"/>
    </cofactor>
</comment>